<dbReference type="Proteomes" id="UP000829447">
    <property type="component" value="Linkage Group LG22"/>
</dbReference>
<comment type="caution">
    <text evidence="1">The sequence shown here is derived from an EMBL/GenBank/DDBJ whole genome shotgun (WGS) entry which is preliminary data.</text>
</comment>
<dbReference type="EMBL" id="CM040475">
    <property type="protein sequence ID" value="MCI4391516.1"/>
    <property type="molecule type" value="Genomic_DNA"/>
</dbReference>
<organism evidence="1 2">
    <name type="scientific">Pangasianodon gigas</name>
    <name type="common">Mekong giant catfish</name>
    <name type="synonym">Pangasius gigas</name>
    <dbReference type="NCBI Taxonomy" id="30993"/>
    <lineage>
        <taxon>Eukaryota</taxon>
        <taxon>Metazoa</taxon>
        <taxon>Chordata</taxon>
        <taxon>Craniata</taxon>
        <taxon>Vertebrata</taxon>
        <taxon>Euteleostomi</taxon>
        <taxon>Actinopterygii</taxon>
        <taxon>Neopterygii</taxon>
        <taxon>Teleostei</taxon>
        <taxon>Ostariophysi</taxon>
        <taxon>Siluriformes</taxon>
        <taxon>Pangasiidae</taxon>
        <taxon>Pangasianodon</taxon>
    </lineage>
</organism>
<keyword evidence="2" id="KW-1185">Reference proteome</keyword>
<gene>
    <name evidence="1" type="ORF">PGIGA_G00135480</name>
</gene>
<evidence type="ECO:0000313" key="2">
    <source>
        <dbReference type="Proteomes" id="UP000829447"/>
    </source>
</evidence>
<sequence length="510" mass="57909">MAANTARNHCSVPTCTNNSSRQPYLSFHSFPTDVLVRKKWICAIRRDEGEHFKILRGSTYVCSQHFRESDYSKTAGRKRLKHGAVPSRFQWTNPASFARRRFFGKLRKARSLRGINSEKLPDHAYAAVPPPESQPFRPCIMESEERTLNSFRKSLHAPPRSQLWQDAQTNEESSSSEKHVIPVVQQNIRVQKKPLKEKGEGYLCGDISSSLGHVIPMDQQNSRGEFEGKIVKEEESEEEDYLSVDTSSSVGHVIPVDQQNEEFVRITVKEEEPEDEDYQCGAMLNSEGAAIPVDQQNRELERNPVKNEEPKDDRYLYCSCRRNLGISAPANNEQGDGTASPVSNCDLLKQLIAAQNSMSRQLAALSSQVTEQTLLLKDVLDEMRQQRDRKEPTSAPKRMNRARSVAIAKAARRLHNSEKNPEKYDPQTGINSPHNQAVTTRLLKELSVSFADADAEIIKASCRTCYETVRRKYSLAQSQKAQWRYALKFAATNRQKRKRLLEARSTAVQT</sequence>
<protein>
    <submittedName>
        <fullName evidence="1">Uncharacterized protein</fullName>
    </submittedName>
</protein>
<proteinExistence type="predicted"/>
<name>A0ACC5XKA4_PANGG</name>
<accession>A0ACC5XKA4</accession>
<evidence type="ECO:0000313" key="1">
    <source>
        <dbReference type="EMBL" id="MCI4391516.1"/>
    </source>
</evidence>
<reference evidence="1 2" key="1">
    <citation type="journal article" date="2022" name="bioRxiv">
        <title>An ancient truncated duplication of the anti-Mullerian hormone receptor type 2 gene is a potential conserved master sex determinant in the Pangasiidae catfish family.</title>
        <authorList>
            <person name="Wen M."/>
            <person name="Pan Q."/>
            <person name="Jouanno E."/>
            <person name="Montfort J."/>
            <person name="Zahm M."/>
            <person name="Cabau C."/>
            <person name="Klopp C."/>
            <person name="Iampietro C."/>
            <person name="Roques C."/>
            <person name="Bouchez O."/>
            <person name="Castinel A."/>
            <person name="Donnadieu C."/>
            <person name="Parrinello H."/>
            <person name="Poncet C."/>
            <person name="Belmonte E."/>
            <person name="Gautier V."/>
            <person name="Avarre J.-C."/>
            <person name="Dugue R."/>
            <person name="Gustiano R."/>
            <person name="Ha T.T.T."/>
            <person name="Campet M."/>
            <person name="Sriphairoj K."/>
            <person name="Ribolli J."/>
            <person name="de Almeida F.L."/>
            <person name="Desvignes T."/>
            <person name="Postlethwait J.H."/>
            <person name="Bucao C.F."/>
            <person name="Robinson-Rechavi M."/>
            <person name="Bobe J."/>
            <person name="Herpin A."/>
            <person name="Guiguen Y."/>
        </authorList>
    </citation>
    <scope>NUCLEOTIDE SEQUENCE [LARGE SCALE GENOMIC DNA]</scope>
    <source>
        <strain evidence="1">YG-Dec2019</strain>
    </source>
</reference>